<proteinExistence type="predicted"/>
<comment type="caution">
    <text evidence="1">The sequence shown here is derived from an EMBL/GenBank/DDBJ whole genome shotgun (WGS) entry which is preliminary data.</text>
</comment>
<dbReference type="PROSITE" id="PS51257">
    <property type="entry name" value="PROKAR_LIPOPROTEIN"/>
    <property type="match status" value="1"/>
</dbReference>
<accession>A0ABV7IVP3</accession>
<evidence type="ECO:0000313" key="1">
    <source>
        <dbReference type="EMBL" id="MFC3180587.1"/>
    </source>
</evidence>
<dbReference type="RefSeq" id="WP_380072212.1">
    <property type="nucleotide sequence ID" value="NZ_JBHRTO010000001.1"/>
</dbReference>
<keyword evidence="2" id="KW-1185">Reference proteome</keyword>
<evidence type="ECO:0008006" key="3">
    <source>
        <dbReference type="Google" id="ProtNLM"/>
    </source>
</evidence>
<sequence>MTRFALLVLPLALAACMPEDTQSSDSTTIPIAIQGRWGLAANECTADPSIAKGLLVIDATTLKFYESRATLAAVKSTTPTRLEATFDFSGEGQAWQLDQVLDVQDGGKVLIRREYGVEAMPGALRYVACD</sequence>
<name>A0ABV7IVP3_9RHOB</name>
<dbReference type="EMBL" id="JBHRTO010000001">
    <property type="protein sequence ID" value="MFC3180587.1"/>
    <property type="molecule type" value="Genomic_DNA"/>
</dbReference>
<organism evidence="1 2">
    <name type="scientific">Cypionkella sinensis</name>
    <dbReference type="NCBI Taxonomy" id="1756043"/>
    <lineage>
        <taxon>Bacteria</taxon>
        <taxon>Pseudomonadati</taxon>
        <taxon>Pseudomonadota</taxon>
        <taxon>Alphaproteobacteria</taxon>
        <taxon>Rhodobacterales</taxon>
        <taxon>Paracoccaceae</taxon>
        <taxon>Cypionkella</taxon>
    </lineage>
</organism>
<dbReference type="Proteomes" id="UP001595547">
    <property type="component" value="Unassembled WGS sequence"/>
</dbReference>
<evidence type="ECO:0000313" key="2">
    <source>
        <dbReference type="Proteomes" id="UP001595547"/>
    </source>
</evidence>
<gene>
    <name evidence="1" type="ORF">ACFOGH_06275</name>
</gene>
<reference evidence="2" key="1">
    <citation type="journal article" date="2019" name="Int. J. Syst. Evol. Microbiol.">
        <title>The Global Catalogue of Microorganisms (GCM) 10K type strain sequencing project: providing services to taxonomists for standard genome sequencing and annotation.</title>
        <authorList>
            <consortium name="The Broad Institute Genomics Platform"/>
            <consortium name="The Broad Institute Genome Sequencing Center for Infectious Disease"/>
            <person name="Wu L."/>
            <person name="Ma J."/>
        </authorList>
    </citation>
    <scope>NUCLEOTIDE SEQUENCE [LARGE SCALE GENOMIC DNA]</scope>
    <source>
        <strain evidence="2">KCTC 52039</strain>
    </source>
</reference>
<protein>
    <recommendedName>
        <fullName evidence="3">Lipoprotein</fullName>
    </recommendedName>
</protein>